<evidence type="ECO:0000256" key="4">
    <source>
        <dbReference type="ARBA" id="ARBA00023163"/>
    </source>
</evidence>
<protein>
    <submittedName>
        <fullName evidence="6">DNA-binding transcriptional LysR family regulator</fullName>
    </submittedName>
</protein>
<keyword evidence="7" id="KW-1185">Reference proteome</keyword>
<dbReference type="PANTHER" id="PTHR30537:SF3">
    <property type="entry name" value="TRANSCRIPTIONAL REGULATORY PROTEIN"/>
    <property type="match status" value="1"/>
</dbReference>
<dbReference type="AlphaFoldDB" id="A0A370HNE1"/>
<evidence type="ECO:0000259" key="5">
    <source>
        <dbReference type="PROSITE" id="PS50931"/>
    </source>
</evidence>
<dbReference type="InterPro" id="IPR005119">
    <property type="entry name" value="LysR_subst-bd"/>
</dbReference>
<keyword evidence="3 6" id="KW-0238">DNA-binding</keyword>
<evidence type="ECO:0000256" key="1">
    <source>
        <dbReference type="ARBA" id="ARBA00009437"/>
    </source>
</evidence>
<dbReference type="InterPro" id="IPR036388">
    <property type="entry name" value="WH-like_DNA-bd_sf"/>
</dbReference>
<evidence type="ECO:0000313" key="7">
    <source>
        <dbReference type="Proteomes" id="UP000254925"/>
    </source>
</evidence>
<organism evidence="6 7">
    <name type="scientific">Microvirga subterranea</name>
    <dbReference type="NCBI Taxonomy" id="186651"/>
    <lineage>
        <taxon>Bacteria</taxon>
        <taxon>Pseudomonadati</taxon>
        <taxon>Pseudomonadota</taxon>
        <taxon>Alphaproteobacteria</taxon>
        <taxon>Hyphomicrobiales</taxon>
        <taxon>Methylobacteriaceae</taxon>
        <taxon>Microvirga</taxon>
    </lineage>
</organism>
<proteinExistence type="inferred from homology"/>
<dbReference type="InterPro" id="IPR058163">
    <property type="entry name" value="LysR-type_TF_proteobact-type"/>
</dbReference>
<dbReference type="InterPro" id="IPR000847">
    <property type="entry name" value="LysR_HTH_N"/>
</dbReference>
<dbReference type="Pfam" id="PF03466">
    <property type="entry name" value="LysR_substrate"/>
    <property type="match status" value="1"/>
</dbReference>
<dbReference type="Proteomes" id="UP000254925">
    <property type="component" value="Unassembled WGS sequence"/>
</dbReference>
<dbReference type="SUPFAM" id="SSF46785">
    <property type="entry name" value="Winged helix' DNA-binding domain"/>
    <property type="match status" value="1"/>
</dbReference>
<dbReference type="Pfam" id="PF00126">
    <property type="entry name" value="HTH_1"/>
    <property type="match status" value="1"/>
</dbReference>
<dbReference type="GO" id="GO:0043565">
    <property type="term" value="F:sequence-specific DNA binding"/>
    <property type="evidence" value="ECO:0007669"/>
    <property type="project" value="TreeGrafter"/>
</dbReference>
<dbReference type="Gene3D" id="3.40.190.290">
    <property type="match status" value="1"/>
</dbReference>
<evidence type="ECO:0000256" key="3">
    <source>
        <dbReference type="ARBA" id="ARBA00023125"/>
    </source>
</evidence>
<dbReference type="RefSeq" id="WP_114769766.1">
    <property type="nucleotide sequence ID" value="NZ_QQBB01000003.1"/>
</dbReference>
<dbReference type="OrthoDB" id="9786526at2"/>
<evidence type="ECO:0000256" key="2">
    <source>
        <dbReference type="ARBA" id="ARBA00023015"/>
    </source>
</evidence>
<dbReference type="Gene3D" id="1.10.10.10">
    <property type="entry name" value="Winged helix-like DNA-binding domain superfamily/Winged helix DNA-binding domain"/>
    <property type="match status" value="1"/>
</dbReference>
<dbReference type="PANTHER" id="PTHR30537">
    <property type="entry name" value="HTH-TYPE TRANSCRIPTIONAL REGULATOR"/>
    <property type="match status" value="1"/>
</dbReference>
<sequence>MKPFDPDQRNLVRSPLDDENLLSGQFWGELRVFLAVAKAKSFNRAAEVLNTSQPTVSRQVRRLQDLMGSQLFVPTKNGVKLTAKGQALAQALTKLDHSLFALTNDLRAESKEAEGVVRVSVTDGLNTFFIAPAIQSFSAEHPKVQLHLKSPANVVSLRENQTDLMIGFSPVDAADISYRRLGHLHFIPVVAKSYIQQHGIPTRTNLTDHLFLQSDYYTARTGLWDAWIRAVEQGRIAHVCDNPMAYGMLVKAGLGIGLLGNYTILERDAVPLDLDVRISIPLYALALTERLNSRPVRLVFAWLCEMFGPANPWFGPTLRLNPPPSRFDAGIKMLFNL</sequence>
<dbReference type="GO" id="GO:0003700">
    <property type="term" value="F:DNA-binding transcription factor activity"/>
    <property type="evidence" value="ECO:0007669"/>
    <property type="project" value="InterPro"/>
</dbReference>
<reference evidence="6 7" key="1">
    <citation type="submission" date="2018-07" db="EMBL/GenBank/DDBJ databases">
        <title>Genomic Encyclopedia of Type Strains, Phase IV (KMG-IV): sequencing the most valuable type-strain genomes for metagenomic binning, comparative biology and taxonomic classification.</title>
        <authorList>
            <person name="Goeker M."/>
        </authorList>
    </citation>
    <scope>NUCLEOTIDE SEQUENCE [LARGE SCALE GENOMIC DNA]</scope>
    <source>
        <strain evidence="6 7">DSM 14364</strain>
    </source>
</reference>
<feature type="domain" description="HTH lysR-type" evidence="5">
    <location>
        <begin position="30"/>
        <end position="82"/>
    </location>
</feature>
<comment type="similarity">
    <text evidence="1">Belongs to the LysR transcriptional regulatory family.</text>
</comment>
<accession>A0A370HNE1</accession>
<keyword evidence="4" id="KW-0804">Transcription</keyword>
<dbReference type="EMBL" id="QQBB01000003">
    <property type="protein sequence ID" value="RDI60058.1"/>
    <property type="molecule type" value="Genomic_DNA"/>
</dbReference>
<gene>
    <name evidence="6" type="ORF">DES45_103318</name>
</gene>
<dbReference type="PRINTS" id="PR00039">
    <property type="entry name" value="HTHLYSR"/>
</dbReference>
<dbReference type="GO" id="GO:0006351">
    <property type="term" value="P:DNA-templated transcription"/>
    <property type="evidence" value="ECO:0007669"/>
    <property type="project" value="TreeGrafter"/>
</dbReference>
<comment type="caution">
    <text evidence="6">The sequence shown here is derived from an EMBL/GenBank/DDBJ whole genome shotgun (WGS) entry which is preliminary data.</text>
</comment>
<dbReference type="InterPro" id="IPR036390">
    <property type="entry name" value="WH_DNA-bd_sf"/>
</dbReference>
<name>A0A370HNE1_9HYPH</name>
<keyword evidence="2" id="KW-0805">Transcription regulation</keyword>
<dbReference type="SUPFAM" id="SSF53850">
    <property type="entry name" value="Periplasmic binding protein-like II"/>
    <property type="match status" value="1"/>
</dbReference>
<dbReference type="PROSITE" id="PS50931">
    <property type="entry name" value="HTH_LYSR"/>
    <property type="match status" value="1"/>
</dbReference>
<evidence type="ECO:0000313" key="6">
    <source>
        <dbReference type="EMBL" id="RDI60058.1"/>
    </source>
</evidence>